<evidence type="ECO:0000313" key="1">
    <source>
        <dbReference type="EMBL" id="MCZ0863927.1"/>
    </source>
</evidence>
<accession>A0A9J6RI88</accession>
<dbReference type="Pfam" id="PF06945">
    <property type="entry name" value="DUF1289"/>
    <property type="match status" value="1"/>
</dbReference>
<dbReference type="InterPro" id="IPR010710">
    <property type="entry name" value="DUF1289"/>
</dbReference>
<dbReference type="RefSeq" id="WP_258330075.1">
    <property type="nucleotide sequence ID" value="NZ_JAPTGG010000001.1"/>
</dbReference>
<sequence>MHPIPSPCVRNCCLNSQDICLGCLRSLDEILLWGKASELQKAEIIKNVAARKRLAQQSHSNR</sequence>
<dbReference type="Proteomes" id="UP001069090">
    <property type="component" value="Unassembled WGS sequence"/>
</dbReference>
<name>A0A9J6RI88_9GAMM</name>
<dbReference type="PANTHER" id="PTHR35175">
    <property type="entry name" value="DUF1289 DOMAIN-CONTAINING PROTEIN"/>
    <property type="match status" value="1"/>
</dbReference>
<protein>
    <submittedName>
        <fullName evidence="1">DUF1289 domain-containing protein</fullName>
    </submittedName>
</protein>
<comment type="caution">
    <text evidence="1">The sequence shown here is derived from an EMBL/GenBank/DDBJ whole genome shotgun (WGS) entry which is preliminary data.</text>
</comment>
<gene>
    <name evidence="1" type="ORF">O0V09_01875</name>
</gene>
<reference evidence="1 2" key="1">
    <citation type="submission" date="2022-12" db="EMBL/GenBank/DDBJ databases">
        <title>Dasania phycosphaerae sp. nov., isolated from particulate material of the south coast of Korea.</title>
        <authorList>
            <person name="Jiang Y."/>
        </authorList>
    </citation>
    <scope>NUCLEOTIDE SEQUENCE [LARGE SCALE GENOMIC DNA]</scope>
    <source>
        <strain evidence="1 2">GY-19</strain>
    </source>
</reference>
<dbReference type="AlphaFoldDB" id="A0A9J6RI88"/>
<organism evidence="1 2">
    <name type="scientific">Dasania phycosphaerae</name>
    <dbReference type="NCBI Taxonomy" id="2950436"/>
    <lineage>
        <taxon>Bacteria</taxon>
        <taxon>Pseudomonadati</taxon>
        <taxon>Pseudomonadota</taxon>
        <taxon>Gammaproteobacteria</taxon>
        <taxon>Cellvibrionales</taxon>
        <taxon>Spongiibacteraceae</taxon>
        <taxon>Dasania</taxon>
    </lineage>
</organism>
<evidence type="ECO:0000313" key="2">
    <source>
        <dbReference type="Proteomes" id="UP001069090"/>
    </source>
</evidence>
<dbReference type="PANTHER" id="PTHR35175:SF2">
    <property type="entry name" value="DUF1289 DOMAIN-CONTAINING PROTEIN"/>
    <property type="match status" value="1"/>
</dbReference>
<proteinExistence type="predicted"/>
<keyword evidence="2" id="KW-1185">Reference proteome</keyword>
<dbReference type="EMBL" id="JAPTGG010000001">
    <property type="protein sequence ID" value="MCZ0863927.1"/>
    <property type="molecule type" value="Genomic_DNA"/>
</dbReference>